<accession>A0ABT3AZ61</accession>
<dbReference type="InterPro" id="IPR029058">
    <property type="entry name" value="AB_hydrolase_fold"/>
</dbReference>
<evidence type="ECO:0000256" key="1">
    <source>
        <dbReference type="ARBA" id="ARBA00022801"/>
    </source>
</evidence>
<proteinExistence type="predicted"/>
<reference evidence="5 6" key="1">
    <citation type="submission" date="2022-10" db="EMBL/GenBank/DDBJ databases">
        <title>Identification of biosynthetic pathway for the production of the potent trypsin inhibitor radiosumin.</title>
        <authorList>
            <person name="Fewer D.P."/>
            <person name="Delbaje E."/>
            <person name="Ouyang X."/>
            <person name="Agostino P.D."/>
            <person name="Wahlsten M."/>
            <person name="Jokela J."/>
            <person name="Permi P."/>
            <person name="Haapaniemi E."/>
            <person name="Koistinen H."/>
        </authorList>
    </citation>
    <scope>NUCLEOTIDE SEQUENCE [LARGE SCALE GENOMIC DNA]</scope>
    <source>
        <strain evidence="5 6">NIES-515</strain>
    </source>
</reference>
<feature type="non-terminal residue" evidence="5">
    <location>
        <position position="1"/>
    </location>
</feature>
<evidence type="ECO:0000256" key="4">
    <source>
        <dbReference type="SAM" id="MobiDB-lite"/>
    </source>
</evidence>
<evidence type="ECO:0000256" key="3">
    <source>
        <dbReference type="ARBA" id="ARBA00023098"/>
    </source>
</evidence>
<evidence type="ECO:0000313" key="6">
    <source>
        <dbReference type="Proteomes" id="UP001526143"/>
    </source>
</evidence>
<keyword evidence="3" id="KW-0443">Lipid metabolism</keyword>
<name>A0ABT3AZ61_9CYAN</name>
<keyword evidence="6" id="KW-1185">Reference proteome</keyword>
<feature type="compositionally biased region" description="Low complexity" evidence="4">
    <location>
        <begin position="1"/>
        <end position="16"/>
    </location>
</feature>
<comment type="caution">
    <text evidence="5">The sequence shown here is derived from an EMBL/GenBank/DDBJ whole genome shotgun (WGS) entry which is preliminary data.</text>
</comment>
<sequence length="336" mass="36775">GGNLSSSSPSSPSSSSSPPPPPLSPSPTPFPLIVISHGVASDRFAFVYLAQHLASYGFAVAALEHPGSNAQRFQQYFAGLAGPPEPTELINRPLDVKFVLNELQRLEKSDPRIQGKLNFQQVGAFGHSYGGYTVFTLAGAKINFEQIRKDCNPNKSLNLSVFLQCRANELKSANYPLKDDRIKAALTVNPFVSSIFAESEVRQIKLPFMVVSGSQDIVTPAVPEQIRPFTWLGSKNKYLAVIENATHFTALAETTPEDNVLPVPPVFLGPPAKDAHSYINALSVAFFETYLLNRSEYQVYLQPAYAKYISKAPLNLSFLQSLTAEQLTPFVNGVKR</sequence>
<keyword evidence="1 5" id="KW-0378">Hydrolase</keyword>
<dbReference type="Gene3D" id="3.40.50.1820">
    <property type="entry name" value="alpha/beta hydrolase"/>
    <property type="match status" value="1"/>
</dbReference>
<keyword evidence="2" id="KW-0442">Lipid degradation</keyword>
<dbReference type="Proteomes" id="UP001526143">
    <property type="component" value="Unassembled WGS sequence"/>
</dbReference>
<dbReference type="Pfam" id="PF03403">
    <property type="entry name" value="PAF-AH_p_II"/>
    <property type="match status" value="1"/>
</dbReference>
<gene>
    <name evidence="5" type="ORF">OGM63_12305</name>
</gene>
<evidence type="ECO:0000256" key="2">
    <source>
        <dbReference type="ARBA" id="ARBA00022963"/>
    </source>
</evidence>
<feature type="region of interest" description="Disordered" evidence="4">
    <location>
        <begin position="1"/>
        <end position="25"/>
    </location>
</feature>
<organism evidence="5 6">
    <name type="scientific">Plectonema radiosum NIES-515</name>
    <dbReference type="NCBI Taxonomy" id="2986073"/>
    <lineage>
        <taxon>Bacteria</taxon>
        <taxon>Bacillati</taxon>
        <taxon>Cyanobacteriota</taxon>
        <taxon>Cyanophyceae</taxon>
        <taxon>Oscillatoriophycideae</taxon>
        <taxon>Oscillatoriales</taxon>
        <taxon>Microcoleaceae</taxon>
        <taxon>Plectonema</taxon>
    </lineage>
</organism>
<dbReference type="SUPFAM" id="SSF53474">
    <property type="entry name" value="alpha/beta-Hydrolases"/>
    <property type="match status" value="1"/>
</dbReference>
<evidence type="ECO:0000313" key="5">
    <source>
        <dbReference type="EMBL" id="MCV3214285.1"/>
    </source>
</evidence>
<dbReference type="RefSeq" id="WP_375340481.1">
    <property type="nucleotide sequence ID" value="NZ_JAOWRF010000181.1"/>
</dbReference>
<dbReference type="EMBL" id="JAOWRF010000181">
    <property type="protein sequence ID" value="MCV3214285.1"/>
    <property type="molecule type" value="Genomic_DNA"/>
</dbReference>
<dbReference type="PANTHER" id="PTHR10272:SF13">
    <property type="entry name" value="POLY(ETHYLENE TEREPHTHALATE) HYDROLASE"/>
    <property type="match status" value="1"/>
</dbReference>
<dbReference type="PANTHER" id="PTHR10272">
    <property type="entry name" value="PLATELET-ACTIVATING FACTOR ACETYLHYDROLASE"/>
    <property type="match status" value="1"/>
</dbReference>
<protein>
    <submittedName>
        <fullName evidence="5">Dienelactone hydrolase</fullName>
    </submittedName>
</protein>
<dbReference type="GO" id="GO:0016787">
    <property type="term" value="F:hydrolase activity"/>
    <property type="evidence" value="ECO:0007669"/>
    <property type="project" value="UniProtKB-KW"/>
</dbReference>